<protein>
    <recommendedName>
        <fullName evidence="2">Chemotaxis phosphatase CheX-like domain-containing protein</fullName>
    </recommendedName>
</protein>
<dbReference type="AlphaFoldDB" id="A0A1V6LWS2"/>
<keyword evidence="4" id="KW-1185">Reference proteome</keyword>
<dbReference type="InterPro" id="IPR028976">
    <property type="entry name" value="CheC-like_sf"/>
</dbReference>
<comment type="caution">
    <text evidence="3">The sequence shown here is derived from an EMBL/GenBank/DDBJ whole genome shotgun (WGS) entry which is preliminary data.</text>
</comment>
<feature type="domain" description="Chemotaxis phosphatase CheX-like" evidence="2">
    <location>
        <begin position="47"/>
        <end position="138"/>
    </location>
</feature>
<evidence type="ECO:0000256" key="1">
    <source>
        <dbReference type="ARBA" id="ARBA00022500"/>
    </source>
</evidence>
<dbReference type="SUPFAM" id="SSF103039">
    <property type="entry name" value="CheC-like"/>
    <property type="match status" value="1"/>
</dbReference>
<sequence>MALESLMESIAADIADATKTLFETMILMDLKYDDAILVDDTQIRTDVIGMVSFTGRYHGVIALFCSKKFALKIASTMLMTELTEFTNEVKDAIGEVSNMIAGNVKTKLAAQHGDMHLSIPMVIAGEGLSVTAVNNHSAVADTTLSCFSKDPWLMTPFISNNEMFNIGLLLRESTK</sequence>
<evidence type="ECO:0000259" key="2">
    <source>
        <dbReference type="Pfam" id="PF13690"/>
    </source>
</evidence>
<organism evidence="3 4">
    <name type="scientific">Candidatus Brocadia sapporoensis</name>
    <dbReference type="NCBI Taxonomy" id="392547"/>
    <lineage>
        <taxon>Bacteria</taxon>
        <taxon>Pseudomonadati</taxon>
        <taxon>Planctomycetota</taxon>
        <taxon>Candidatus Brocadiia</taxon>
        <taxon>Candidatus Brocadiales</taxon>
        <taxon>Candidatus Brocadiaceae</taxon>
        <taxon>Candidatus Brocadia</taxon>
    </lineage>
</organism>
<name>A0A1V6LWS2_9BACT</name>
<evidence type="ECO:0000313" key="4">
    <source>
        <dbReference type="Proteomes" id="UP000242219"/>
    </source>
</evidence>
<keyword evidence="1" id="KW-0145">Chemotaxis</keyword>
<accession>A0A1V6LWS2</accession>
<dbReference type="Pfam" id="PF13690">
    <property type="entry name" value="CheX"/>
    <property type="match status" value="1"/>
</dbReference>
<proteinExistence type="predicted"/>
<dbReference type="GO" id="GO:0006935">
    <property type="term" value="P:chemotaxis"/>
    <property type="evidence" value="ECO:0007669"/>
    <property type="project" value="UniProtKB-KW"/>
</dbReference>
<dbReference type="Proteomes" id="UP000242219">
    <property type="component" value="Unassembled WGS sequence"/>
</dbReference>
<dbReference type="PANTHER" id="PTHR39452">
    <property type="entry name" value="CHEY-P PHOSPHATASE CHEX"/>
    <property type="match status" value="1"/>
</dbReference>
<gene>
    <name evidence="3" type="ORF">BIY37_12810</name>
</gene>
<dbReference type="RefSeq" id="WP_070068209.1">
    <property type="nucleotide sequence ID" value="NZ_MJUW02000122.1"/>
</dbReference>
<dbReference type="CDD" id="cd17906">
    <property type="entry name" value="CheX"/>
    <property type="match status" value="1"/>
</dbReference>
<dbReference type="Gene3D" id="3.40.1550.10">
    <property type="entry name" value="CheC-like"/>
    <property type="match status" value="1"/>
</dbReference>
<evidence type="ECO:0000313" key="3">
    <source>
        <dbReference type="EMBL" id="OQD44588.1"/>
    </source>
</evidence>
<reference evidence="3 4" key="1">
    <citation type="journal article" date="2016" name="Genome Announc.">
        <title>Draft Genome Sequence of the Anaerobic Ammonium-Oxidizing Bacterium 'Candidatus Brocadia sp. 40'.</title>
        <authorList>
            <person name="Ali M."/>
            <person name="Haroon M.F."/>
            <person name="Narita Y."/>
            <person name="Zhang L."/>
            <person name="Rangel Shaw D."/>
            <person name="Okabe S."/>
            <person name="Saikaly P.E."/>
        </authorList>
    </citation>
    <scope>NUCLEOTIDE SEQUENCE [LARGE SCALE GENOMIC DNA]</scope>
    <source>
        <strain evidence="3 4">40</strain>
    </source>
</reference>
<dbReference type="EMBL" id="MJUW02000122">
    <property type="protein sequence ID" value="OQD44588.1"/>
    <property type="molecule type" value="Genomic_DNA"/>
</dbReference>
<dbReference type="InterPro" id="IPR038756">
    <property type="entry name" value="CheX-like"/>
</dbReference>
<dbReference type="InterPro" id="IPR028051">
    <property type="entry name" value="CheX-like_dom"/>
</dbReference>
<dbReference type="PANTHER" id="PTHR39452:SF1">
    <property type="entry name" value="CHEY-P PHOSPHATASE CHEX"/>
    <property type="match status" value="1"/>
</dbReference>